<evidence type="ECO:0000313" key="2">
    <source>
        <dbReference type="Proteomes" id="UP000766486"/>
    </source>
</evidence>
<accession>A0ABY6UL34</accession>
<protein>
    <recommendedName>
        <fullName evidence="3">F-box domain-containing protein</fullName>
    </recommendedName>
</protein>
<dbReference type="EMBL" id="CABFNS010000837">
    <property type="protein sequence ID" value="VUC31921.1"/>
    <property type="molecule type" value="Genomic_DNA"/>
</dbReference>
<keyword evidence="2" id="KW-1185">Reference proteome</keyword>
<dbReference type="InterPro" id="IPR036047">
    <property type="entry name" value="F-box-like_dom_sf"/>
</dbReference>
<dbReference type="Proteomes" id="UP000766486">
    <property type="component" value="Unassembled WGS sequence"/>
</dbReference>
<sequence length="579" mass="65968">MSSPVRLSASPAPPANDIISSMPGEVVGIILDHIPELRNLARLNAVSRRWRSETTPRLYRTVSVQVTGPEDWDEFLRFLRPHLSNYQLLSLGAGRRNTYQSAVRVPDGASHVRRLFVTGILKFENRRRESLAIRYVHAAMDNMHSLEGVYADMLTNQMTVRMLHLDKLKEVGLWNDEKPICLESLKLLENLTYFTLGGDMACSNGTIPCILRKSAKTLKRLQLQPFGGGSWEYTWNRMTRDLSLREEEFPLLSALKELTLSSVVFEPGLLRVLPKLIDFASLNELSIKHLCGTERAFINVVVRSLSQPIRTNFGDLGVQLRSLCLGWLGFAMTTDGPDVMSTHDMARLISCFDTLIRLEVQNYNQFANPAGYNKLKFYPPLIDAVVKHKNLKVLKFTHTEWHPNVREIAQDVKYPKLSDTEVVTFVQNLQSLEEIYFAPDAKRAWRIGAALAAAPNLQYIGCDGAELWLKWEPEWSHRADPYILLGLAHGVFRKHEKASNGNQVPFTWEENTKICSLSIHGTRIHIASSPRIDFFPVPWEVIRRGKTYQVQYLKKAPEIRPKSVPMFTQDMSDLQVQDC</sequence>
<name>A0ABY6UL34_BIOOC</name>
<dbReference type="SUPFAM" id="SSF81383">
    <property type="entry name" value="F-box domain"/>
    <property type="match status" value="1"/>
</dbReference>
<evidence type="ECO:0008006" key="3">
    <source>
        <dbReference type="Google" id="ProtNLM"/>
    </source>
</evidence>
<proteinExistence type="predicted"/>
<organism evidence="1 2">
    <name type="scientific">Bionectria ochroleuca</name>
    <name type="common">Gliocladium roseum</name>
    <dbReference type="NCBI Taxonomy" id="29856"/>
    <lineage>
        <taxon>Eukaryota</taxon>
        <taxon>Fungi</taxon>
        <taxon>Dikarya</taxon>
        <taxon>Ascomycota</taxon>
        <taxon>Pezizomycotina</taxon>
        <taxon>Sordariomycetes</taxon>
        <taxon>Hypocreomycetidae</taxon>
        <taxon>Hypocreales</taxon>
        <taxon>Bionectriaceae</taxon>
        <taxon>Clonostachys</taxon>
    </lineage>
</organism>
<gene>
    <name evidence="1" type="ORF">CLO192961_LOCUS315775</name>
</gene>
<dbReference type="SUPFAM" id="SSF52047">
    <property type="entry name" value="RNI-like"/>
    <property type="match status" value="1"/>
</dbReference>
<evidence type="ECO:0000313" key="1">
    <source>
        <dbReference type="EMBL" id="VUC31921.1"/>
    </source>
</evidence>
<comment type="caution">
    <text evidence="1">The sequence shown here is derived from an EMBL/GenBank/DDBJ whole genome shotgun (WGS) entry which is preliminary data.</text>
</comment>
<reference evidence="1 2" key="1">
    <citation type="submission" date="2019-06" db="EMBL/GenBank/DDBJ databases">
        <authorList>
            <person name="Broberg M."/>
        </authorList>
    </citation>
    <scope>NUCLEOTIDE SEQUENCE [LARGE SCALE GENOMIC DNA]</scope>
</reference>